<dbReference type="EMBL" id="LDQV01000038">
    <property type="protein sequence ID" value="KTR25395.1"/>
    <property type="molecule type" value="Genomic_DNA"/>
</dbReference>
<keyword evidence="2 5" id="KW-0812">Transmembrane</keyword>
<reference evidence="7 9" key="2">
    <citation type="journal article" date="2016" name="Front. Microbiol.">
        <title>Genomic Resource of Rice Seed Associated Bacteria.</title>
        <authorList>
            <person name="Midha S."/>
            <person name="Bansal K."/>
            <person name="Sharma S."/>
            <person name="Kumar N."/>
            <person name="Patil P.P."/>
            <person name="Chaudhry V."/>
            <person name="Patil P.B."/>
        </authorList>
    </citation>
    <scope>NUCLEOTIDE SEQUENCE [LARGE SCALE GENOMIC DNA]</scope>
    <source>
        <strain evidence="7 9">RSA11</strain>
    </source>
</reference>
<dbReference type="PANTHER" id="PTHR37815:SF3">
    <property type="entry name" value="UPF0397 PROTEIN SPR0429"/>
    <property type="match status" value="1"/>
</dbReference>
<keyword evidence="3 5" id="KW-1133">Transmembrane helix</keyword>
<dbReference type="EMBL" id="LNQL01000003">
    <property type="protein sequence ID" value="KSU48741.1"/>
    <property type="molecule type" value="Genomic_DNA"/>
</dbReference>
<dbReference type="OrthoDB" id="4550662at2"/>
<reference evidence="6 8" key="1">
    <citation type="journal article" date="2015" name="Int. J. Syst. Evol. Microbiol.">
        <title>Exiguobacterium enclense sp. nov., isolated from sediment.</title>
        <authorList>
            <person name="Dastager S.G."/>
            <person name="Mawlankar R."/>
            <person name="Sonalkar V.V."/>
            <person name="Thorat M.N."/>
            <person name="Mual P."/>
            <person name="Verma A."/>
            <person name="Krishnamurthi S."/>
            <person name="Tang S.K."/>
            <person name="Li W.J."/>
        </authorList>
    </citation>
    <scope>NUCLEOTIDE SEQUENCE [LARGE SCALE GENOMIC DNA]</scope>
    <source>
        <strain evidence="6 8">NIO-1109</strain>
    </source>
</reference>
<dbReference type="PANTHER" id="PTHR37815">
    <property type="entry name" value="UPF0397 PROTEIN BC_2624-RELATED"/>
    <property type="match status" value="1"/>
</dbReference>
<dbReference type="InterPro" id="IPR022914">
    <property type="entry name" value="UPF0397"/>
</dbReference>
<evidence type="ECO:0000313" key="8">
    <source>
        <dbReference type="Proteomes" id="UP000053797"/>
    </source>
</evidence>
<gene>
    <name evidence="6" type="ORF">AS033_10445</name>
    <name evidence="7" type="ORF">RSA11_15520</name>
</gene>
<keyword evidence="1 5" id="KW-1003">Cell membrane</keyword>
<proteinExistence type="inferred from homology"/>
<evidence type="ECO:0000256" key="4">
    <source>
        <dbReference type="ARBA" id="ARBA00023136"/>
    </source>
</evidence>
<feature type="transmembrane region" description="Helical" evidence="5">
    <location>
        <begin position="6"/>
        <end position="27"/>
    </location>
</feature>
<organism evidence="6 8">
    <name type="scientific">Exiguobacterium indicum</name>
    <dbReference type="NCBI Taxonomy" id="296995"/>
    <lineage>
        <taxon>Bacteria</taxon>
        <taxon>Bacillati</taxon>
        <taxon>Bacillota</taxon>
        <taxon>Bacilli</taxon>
        <taxon>Bacillales</taxon>
        <taxon>Bacillales Family XII. Incertae Sedis</taxon>
        <taxon>Exiguobacterium</taxon>
    </lineage>
</organism>
<dbReference type="Gene3D" id="1.10.1760.20">
    <property type="match status" value="1"/>
</dbReference>
<accession>A0A0V8GET0</accession>
<evidence type="ECO:0000256" key="5">
    <source>
        <dbReference type="HAMAP-Rule" id="MF_01572"/>
    </source>
</evidence>
<feature type="transmembrane region" description="Helical" evidence="5">
    <location>
        <begin position="76"/>
        <end position="97"/>
    </location>
</feature>
<dbReference type="GO" id="GO:0005886">
    <property type="term" value="C:plasma membrane"/>
    <property type="evidence" value="ECO:0007669"/>
    <property type="project" value="UniProtKB-SubCell"/>
</dbReference>
<dbReference type="Proteomes" id="UP000053797">
    <property type="component" value="Unassembled WGS sequence"/>
</dbReference>
<dbReference type="InterPro" id="IPR009825">
    <property type="entry name" value="ECF_substrate-spec-like"/>
</dbReference>
<dbReference type="RefSeq" id="WP_023466768.1">
    <property type="nucleotide sequence ID" value="NZ_FMYN01000003.1"/>
</dbReference>
<evidence type="ECO:0000313" key="7">
    <source>
        <dbReference type="EMBL" id="KTR25395.1"/>
    </source>
</evidence>
<dbReference type="AlphaFoldDB" id="A0A0V8GET0"/>
<dbReference type="Pfam" id="PF07155">
    <property type="entry name" value="ECF-ribofla_trS"/>
    <property type="match status" value="1"/>
</dbReference>
<evidence type="ECO:0000313" key="6">
    <source>
        <dbReference type="EMBL" id="KSU48741.1"/>
    </source>
</evidence>
<comment type="caution">
    <text evidence="6">The sequence shown here is derived from an EMBL/GenBank/DDBJ whole genome shotgun (WGS) entry which is preliminary data.</text>
</comment>
<name>A0A0V8GET0_9BACL</name>
<evidence type="ECO:0000256" key="1">
    <source>
        <dbReference type="ARBA" id="ARBA00022475"/>
    </source>
</evidence>
<comment type="similarity">
    <text evidence="5">Belongs to the UPF0397 family.</text>
</comment>
<dbReference type="Proteomes" id="UP000072605">
    <property type="component" value="Unassembled WGS sequence"/>
</dbReference>
<feature type="transmembrane region" description="Helical" evidence="5">
    <location>
        <begin position="39"/>
        <end position="64"/>
    </location>
</feature>
<evidence type="ECO:0000313" key="9">
    <source>
        <dbReference type="Proteomes" id="UP000072605"/>
    </source>
</evidence>
<keyword evidence="4 5" id="KW-0472">Membrane</keyword>
<evidence type="ECO:0000256" key="2">
    <source>
        <dbReference type="ARBA" id="ARBA00022692"/>
    </source>
</evidence>
<protein>
    <recommendedName>
        <fullName evidence="5">UPF0397 protein AS033_10445</fullName>
    </recommendedName>
</protein>
<evidence type="ECO:0000256" key="3">
    <source>
        <dbReference type="ARBA" id="ARBA00022989"/>
    </source>
</evidence>
<feature type="transmembrane region" description="Helical" evidence="5">
    <location>
        <begin position="143"/>
        <end position="170"/>
    </location>
</feature>
<comment type="subcellular location">
    <subcellularLocation>
        <location evidence="5">Cell membrane</location>
        <topology evidence="5">Multi-pass membrane protein</topology>
    </subcellularLocation>
</comment>
<dbReference type="NCBIfam" id="NF010182">
    <property type="entry name" value="PRK13661.1"/>
    <property type="match status" value="1"/>
</dbReference>
<dbReference type="HAMAP" id="MF_01572">
    <property type="entry name" value="UPF0397"/>
    <property type="match status" value="1"/>
</dbReference>
<sequence length="183" mass="19335">MKGFTTKQIVATGIGAAVFIILSRFAVIPTGVPNTSIETSYAFLAFMAVLFGPVTAGLIGLIGHGLKDAILYGSPWWSWVIVSGFVGFGIGLIANRIRLEEGGLTTRKIVLFNVTQAIVQAIGWIIIAPVLDILIYTEPANKVFVQGAVAATSNILTVGVIGTLLLVTYAKTRSKAGSLKREA</sequence>
<feature type="transmembrane region" description="Helical" evidence="5">
    <location>
        <begin position="109"/>
        <end position="131"/>
    </location>
</feature>